<sequence length="116" mass="13141">MKKLVIALLIIEVRLAFTAQSYSMIRDESLHSQDGDCWFRNYNLTPGEPKCMEKPCERWQCILGGTYPMAIVEGCEKTVSARYALEVPQNESNVYPTCCKNEISLRNVSISTLITS</sequence>
<evidence type="ECO:0008006" key="3">
    <source>
        <dbReference type="Google" id="ProtNLM"/>
    </source>
</evidence>
<protein>
    <recommendedName>
        <fullName evidence="3">Single domain-containing protein</fullName>
    </recommendedName>
</protein>
<accession>A0A023G2B0</accession>
<dbReference type="AlphaFoldDB" id="A0A023G2B0"/>
<feature type="chain" id="PRO_5001521549" description="Single domain-containing protein" evidence="1">
    <location>
        <begin position="19"/>
        <end position="116"/>
    </location>
</feature>
<evidence type="ECO:0000313" key="2">
    <source>
        <dbReference type="EMBL" id="JAC27168.1"/>
    </source>
</evidence>
<reference evidence="2" key="1">
    <citation type="submission" date="2014-03" db="EMBL/GenBank/DDBJ databases">
        <title>The sialotranscriptome of Amblyomma triste, Amblyomma parvum and Amblyomma cajennense ticks, uncovered by 454-based RNA-seq.</title>
        <authorList>
            <person name="Garcia G.R."/>
            <person name="Gardinassi L.G."/>
            <person name="Ribeiro J.M."/>
            <person name="Anatrielo E."/>
            <person name="Ferreira B.R."/>
            <person name="Moreira H.N."/>
            <person name="Mafra C."/>
            <person name="Olegario M.M."/>
            <person name="Szabo P.J."/>
            <person name="Miranda-Santos I.K."/>
            <person name="Maruyama S.R."/>
        </authorList>
    </citation>
    <scope>NUCLEOTIDE SEQUENCE</scope>
    <source>
        <strain evidence="2">Araguapaz</strain>
        <tissue evidence="2">Salivary glands</tissue>
    </source>
</reference>
<feature type="signal peptide" evidence="1">
    <location>
        <begin position="1"/>
        <end position="18"/>
    </location>
</feature>
<organism evidence="2">
    <name type="scientific">Amblyomma parvum</name>
    <name type="common">South American tick</name>
    <dbReference type="NCBI Taxonomy" id="251391"/>
    <lineage>
        <taxon>Eukaryota</taxon>
        <taxon>Metazoa</taxon>
        <taxon>Ecdysozoa</taxon>
        <taxon>Arthropoda</taxon>
        <taxon>Chelicerata</taxon>
        <taxon>Arachnida</taxon>
        <taxon>Acari</taxon>
        <taxon>Parasitiformes</taxon>
        <taxon>Ixodida</taxon>
        <taxon>Ixodoidea</taxon>
        <taxon>Ixodidae</taxon>
        <taxon>Amblyomminae</taxon>
        <taxon>Amblyomma</taxon>
    </lineage>
</organism>
<keyword evidence="1" id="KW-0732">Signal</keyword>
<name>A0A023G2B0_AMBPA</name>
<dbReference type="EMBL" id="GBBL01000152">
    <property type="protein sequence ID" value="JAC27168.1"/>
    <property type="molecule type" value="mRNA"/>
</dbReference>
<proteinExistence type="evidence at transcript level"/>
<evidence type="ECO:0000256" key="1">
    <source>
        <dbReference type="SAM" id="SignalP"/>
    </source>
</evidence>